<feature type="domain" description="GGDEF" evidence="2">
    <location>
        <begin position="971"/>
        <end position="1104"/>
    </location>
</feature>
<comment type="caution">
    <text evidence="3">The sequence shown here is derived from an EMBL/GenBank/DDBJ whole genome shotgun (WGS) entry which is preliminary data.</text>
</comment>
<dbReference type="Gene3D" id="3.30.70.270">
    <property type="match status" value="1"/>
</dbReference>
<dbReference type="PANTHER" id="PTHR46663">
    <property type="entry name" value="DIGUANYLATE CYCLASE DGCT-RELATED"/>
    <property type="match status" value="1"/>
</dbReference>
<keyword evidence="1" id="KW-1133">Transmembrane helix</keyword>
<proteinExistence type="predicted"/>
<protein>
    <submittedName>
        <fullName evidence="3">Diguanylate cyclase (GGDEF)-like protein</fullName>
    </submittedName>
</protein>
<dbReference type="PANTHER" id="PTHR46663:SF2">
    <property type="entry name" value="GGDEF DOMAIN-CONTAINING PROTEIN"/>
    <property type="match status" value="1"/>
</dbReference>
<dbReference type="NCBIfam" id="TIGR00254">
    <property type="entry name" value="GGDEF"/>
    <property type="match status" value="1"/>
</dbReference>
<keyword evidence="4" id="KW-1185">Reference proteome</keyword>
<dbReference type="AlphaFoldDB" id="A0A7W7ZEZ3"/>
<dbReference type="InterPro" id="IPR015943">
    <property type="entry name" value="WD40/YVTN_repeat-like_dom_sf"/>
</dbReference>
<dbReference type="InterPro" id="IPR029787">
    <property type="entry name" value="Nucleotide_cyclase"/>
</dbReference>
<evidence type="ECO:0000256" key="1">
    <source>
        <dbReference type="SAM" id="Phobius"/>
    </source>
</evidence>
<dbReference type="InterPro" id="IPR043128">
    <property type="entry name" value="Rev_trsase/Diguanyl_cyclase"/>
</dbReference>
<dbReference type="InterPro" id="IPR013783">
    <property type="entry name" value="Ig-like_fold"/>
</dbReference>
<gene>
    <name evidence="3" type="ORF">HDF16_003271</name>
</gene>
<evidence type="ECO:0000259" key="2">
    <source>
        <dbReference type="PROSITE" id="PS50887"/>
    </source>
</evidence>
<name>A0A7W7ZEZ3_9BACT</name>
<sequence>MIAPQRETSEGSLAMPREVILRGLTRACAQAFRSLGIVVWLSLTVFATSSLTPLHAEPTHTSPAPTAIMAGDDIFQHLAEGSGLTSQVISSFAEANDGFLWIGSQGGLQRWDGYRLWTYKTQLGNPTSLPDNLTQVLHRDPSGTLWVGTSSGGLASYDQHHDNFIRYQKSVNGPAPVNVLAIEDDGQGNLWVGSGSGLDRFDTSTATYSHMRAANSAGSSIDTGSVLALLRSTDGTLWIGTNQGLLRSPAGPEQGHLVERVKLAESRQDAVAIDSLFADSSGTLWVGTDHGIYLLERAVSKDQAGGSSPAPFIEATTAYRLPADRSLPSSLFTSHIVTIRPDNDGNLWIGTQDQGIFIVTPATWAVRHVGHDSTQPTSLSDDWIEGIFLDSQGIMWIGTRHGVNYIDTTHRAIATFLGGDSPNVALRHPEVYSVFPRRDGSIWLGYSKHGIDILSPSGRRIAQLPNATGTSPAETAHALPAGTMGAIRESANGGVYIITQHGLYLAENADIPNVNAPDAPARAARFFHPRLTRLPIGAEAAQGLFQVLPDHDSRGHEFLWLGGTNGLWTFDPSGSGPAVPAHLKKPLTDPRIRVLLRGTGDVMWVGTLNGLNRLNTATGDVDNIPADEANPQGLGAGMISTLLIDRKGRLWVGTFTGGIDLLQGIDAQGRARFHRIVDGLPNDNVDRLLEADDGKIWASTDGGLAVIDPFSYEIRVLGRAEGAYILTYWDGIGAKTPNGDLLFGGSGGLTVVRPSLVKPWIYQPPIVVTSARIGQVDVPLYRFNNGPSEAPVWIPADQNNLTVEFASLDYTAPERNRYEYKMEGFDHDWIPADPTRRVLRYTNLPPGRFTLLLRGSNRDGVWSPARRINILVLPTWYQKAWFRILAAVVILLCLFGIFLLATAYMRRQQRELERQVALRTAELEQKTVELKQSQQKLEHMAYTDSLTGLPNRRMFTEHFRRLLALKRRQQGTFALLLMDFDDFKSINDTYGHDAGDAVLKEMAVRMSAVVRESDCLARLGGDEYGLVLGQSPDAEATEMVCQKIVESFAEPILFRGAELRTSPSIGVALYPADGKTQDRLYKTADLALYEAKRGGGNSYAWSPGTSPQVQLQ</sequence>
<dbReference type="InterPro" id="IPR052163">
    <property type="entry name" value="DGC-Regulatory_Protein"/>
</dbReference>
<accession>A0A7W7ZEZ3</accession>
<dbReference type="FunFam" id="3.30.70.270:FF:000001">
    <property type="entry name" value="Diguanylate cyclase domain protein"/>
    <property type="match status" value="1"/>
</dbReference>
<dbReference type="Proteomes" id="UP000540989">
    <property type="component" value="Unassembled WGS sequence"/>
</dbReference>
<dbReference type="InterPro" id="IPR011110">
    <property type="entry name" value="Reg_prop"/>
</dbReference>
<dbReference type="Gene3D" id="2.130.10.10">
    <property type="entry name" value="YVTN repeat-like/Quinoprotein amine dehydrogenase"/>
    <property type="match status" value="3"/>
</dbReference>
<feature type="transmembrane region" description="Helical" evidence="1">
    <location>
        <begin position="880"/>
        <end position="905"/>
    </location>
</feature>
<dbReference type="PROSITE" id="PS50887">
    <property type="entry name" value="GGDEF"/>
    <property type="match status" value="1"/>
</dbReference>
<keyword evidence="1" id="KW-0472">Membrane</keyword>
<reference evidence="3 4" key="1">
    <citation type="submission" date="2020-08" db="EMBL/GenBank/DDBJ databases">
        <title>Genomic Encyclopedia of Type Strains, Phase IV (KMG-V): Genome sequencing to study the core and pangenomes of soil and plant-associated prokaryotes.</title>
        <authorList>
            <person name="Whitman W."/>
        </authorList>
    </citation>
    <scope>NUCLEOTIDE SEQUENCE [LARGE SCALE GENOMIC DNA]</scope>
    <source>
        <strain evidence="3 4">M8UP14</strain>
    </source>
</reference>
<dbReference type="Gene3D" id="2.60.40.10">
    <property type="entry name" value="Immunoglobulins"/>
    <property type="match status" value="1"/>
</dbReference>
<keyword evidence="1" id="KW-0812">Transmembrane</keyword>
<evidence type="ECO:0000313" key="4">
    <source>
        <dbReference type="Proteomes" id="UP000540989"/>
    </source>
</evidence>
<dbReference type="Pfam" id="PF07495">
    <property type="entry name" value="Y_Y_Y"/>
    <property type="match status" value="1"/>
</dbReference>
<dbReference type="InterPro" id="IPR000160">
    <property type="entry name" value="GGDEF_dom"/>
</dbReference>
<dbReference type="Pfam" id="PF07494">
    <property type="entry name" value="Reg_prop"/>
    <property type="match status" value="4"/>
</dbReference>
<dbReference type="SMART" id="SM00267">
    <property type="entry name" value="GGDEF"/>
    <property type="match status" value="1"/>
</dbReference>
<dbReference type="InterPro" id="IPR011123">
    <property type="entry name" value="Y_Y_Y"/>
</dbReference>
<dbReference type="Pfam" id="PF00990">
    <property type="entry name" value="GGDEF"/>
    <property type="match status" value="1"/>
</dbReference>
<dbReference type="CDD" id="cd01949">
    <property type="entry name" value="GGDEF"/>
    <property type="match status" value="1"/>
</dbReference>
<organism evidence="3 4">
    <name type="scientific">Granulicella aggregans</name>
    <dbReference type="NCBI Taxonomy" id="474949"/>
    <lineage>
        <taxon>Bacteria</taxon>
        <taxon>Pseudomonadati</taxon>
        <taxon>Acidobacteriota</taxon>
        <taxon>Terriglobia</taxon>
        <taxon>Terriglobales</taxon>
        <taxon>Acidobacteriaceae</taxon>
        <taxon>Granulicella</taxon>
    </lineage>
</organism>
<dbReference type="SUPFAM" id="SSF55073">
    <property type="entry name" value="Nucleotide cyclase"/>
    <property type="match status" value="1"/>
</dbReference>
<dbReference type="EMBL" id="JACHIP010000004">
    <property type="protein sequence ID" value="MBB5058557.1"/>
    <property type="molecule type" value="Genomic_DNA"/>
</dbReference>
<evidence type="ECO:0000313" key="3">
    <source>
        <dbReference type="EMBL" id="MBB5058557.1"/>
    </source>
</evidence>
<dbReference type="GO" id="GO:0003824">
    <property type="term" value="F:catalytic activity"/>
    <property type="evidence" value="ECO:0007669"/>
    <property type="project" value="UniProtKB-ARBA"/>
</dbReference>
<dbReference type="SUPFAM" id="SSF63829">
    <property type="entry name" value="Calcium-dependent phosphotriesterase"/>
    <property type="match status" value="3"/>
</dbReference>